<dbReference type="GO" id="GO:0000160">
    <property type="term" value="P:phosphorelay signal transduction system"/>
    <property type="evidence" value="ECO:0007669"/>
    <property type="project" value="InterPro"/>
</dbReference>
<dbReference type="SMART" id="SM00448">
    <property type="entry name" value="REC"/>
    <property type="match status" value="1"/>
</dbReference>
<dbReference type="EMBL" id="CP059851">
    <property type="protein sequence ID" value="QMW24476.1"/>
    <property type="molecule type" value="Genomic_DNA"/>
</dbReference>
<evidence type="ECO:0000313" key="6">
    <source>
        <dbReference type="Proteomes" id="UP000515292"/>
    </source>
</evidence>
<dbReference type="Gene3D" id="3.40.50.2300">
    <property type="match status" value="1"/>
</dbReference>
<protein>
    <submittedName>
        <fullName evidence="5">Response regulator transcription factor</fullName>
    </submittedName>
</protein>
<proteinExistence type="predicted"/>
<dbReference type="GO" id="GO:0003677">
    <property type="term" value="F:DNA binding"/>
    <property type="evidence" value="ECO:0007669"/>
    <property type="project" value="UniProtKB-KW"/>
</dbReference>
<sequence>MTIVIAEDQALVLSALSRLLSLETDFTIAGSAADGQEALQVTRSLRPDVLILDIEMPGMLGLDVAAMLHAERARTRVIMLTTFARQGYLQRAMAANVAGFLLKDSPVDVLTAAVRKVAAGQRAIDPKLGAMLWDFKPDQLSDRERSVIRLAEEGRSNKDIARALGLSPGTVRNYLSFAASKLGAANRQEAGRIARENGWL</sequence>
<feature type="modified residue" description="4-aspartylphosphate" evidence="2">
    <location>
        <position position="53"/>
    </location>
</feature>
<keyword evidence="1" id="KW-0238">DNA-binding</keyword>
<dbReference type="CDD" id="cd06170">
    <property type="entry name" value="LuxR_C_like"/>
    <property type="match status" value="1"/>
</dbReference>
<dbReference type="Proteomes" id="UP000515292">
    <property type="component" value="Chromosome"/>
</dbReference>
<dbReference type="Gene3D" id="1.10.10.10">
    <property type="entry name" value="Winged helix-like DNA-binding domain superfamily/Winged helix DNA-binding domain"/>
    <property type="match status" value="1"/>
</dbReference>
<gene>
    <name evidence="5" type="ORF">H3309_01795</name>
</gene>
<reference evidence="5 6" key="1">
    <citation type="submission" date="2020-07" db="EMBL/GenBank/DDBJ databases">
        <title>Complete genome sequence for Sandaracinobacter sp. M6.</title>
        <authorList>
            <person name="Tang Y."/>
            <person name="Liu Q."/>
            <person name="Guo Z."/>
            <person name="Lei P."/>
            <person name="Huang B."/>
        </authorList>
    </citation>
    <scope>NUCLEOTIDE SEQUENCE [LARGE SCALE GENOMIC DNA]</scope>
    <source>
        <strain evidence="5 6">M6</strain>
    </source>
</reference>
<dbReference type="InterPro" id="IPR001789">
    <property type="entry name" value="Sig_transdc_resp-reg_receiver"/>
</dbReference>
<name>A0A7G5IM84_9SPHN</name>
<dbReference type="SMART" id="SM00421">
    <property type="entry name" value="HTH_LUXR"/>
    <property type="match status" value="1"/>
</dbReference>
<dbReference type="PANTHER" id="PTHR43214">
    <property type="entry name" value="TWO-COMPONENT RESPONSE REGULATOR"/>
    <property type="match status" value="1"/>
</dbReference>
<evidence type="ECO:0000259" key="4">
    <source>
        <dbReference type="PROSITE" id="PS50110"/>
    </source>
</evidence>
<feature type="domain" description="HTH luxR-type" evidence="3">
    <location>
        <begin position="133"/>
        <end position="198"/>
    </location>
</feature>
<dbReference type="AlphaFoldDB" id="A0A7G5IM84"/>
<feature type="domain" description="Response regulatory" evidence="4">
    <location>
        <begin position="2"/>
        <end position="118"/>
    </location>
</feature>
<dbReference type="InterPro" id="IPR016032">
    <property type="entry name" value="Sig_transdc_resp-reg_C-effctor"/>
</dbReference>
<dbReference type="SUPFAM" id="SSF46894">
    <property type="entry name" value="C-terminal effector domain of the bipartite response regulators"/>
    <property type="match status" value="1"/>
</dbReference>
<dbReference type="Pfam" id="PF00072">
    <property type="entry name" value="Response_reg"/>
    <property type="match status" value="1"/>
</dbReference>
<dbReference type="PANTHER" id="PTHR43214:SF42">
    <property type="entry name" value="TRANSCRIPTIONAL REGULATORY PROTEIN DESR"/>
    <property type="match status" value="1"/>
</dbReference>
<dbReference type="PROSITE" id="PS50043">
    <property type="entry name" value="HTH_LUXR_2"/>
    <property type="match status" value="1"/>
</dbReference>
<accession>A0A7G5IM84</accession>
<dbReference type="PRINTS" id="PR00038">
    <property type="entry name" value="HTHLUXR"/>
</dbReference>
<dbReference type="KEGG" id="sand:H3309_01795"/>
<dbReference type="SUPFAM" id="SSF52172">
    <property type="entry name" value="CheY-like"/>
    <property type="match status" value="1"/>
</dbReference>
<dbReference type="PROSITE" id="PS50110">
    <property type="entry name" value="RESPONSE_REGULATORY"/>
    <property type="match status" value="1"/>
</dbReference>
<keyword evidence="6" id="KW-1185">Reference proteome</keyword>
<evidence type="ECO:0000313" key="5">
    <source>
        <dbReference type="EMBL" id="QMW24476.1"/>
    </source>
</evidence>
<dbReference type="InterPro" id="IPR039420">
    <property type="entry name" value="WalR-like"/>
</dbReference>
<dbReference type="InterPro" id="IPR011006">
    <property type="entry name" value="CheY-like_superfamily"/>
</dbReference>
<dbReference type="InterPro" id="IPR036388">
    <property type="entry name" value="WH-like_DNA-bd_sf"/>
</dbReference>
<evidence type="ECO:0000259" key="3">
    <source>
        <dbReference type="PROSITE" id="PS50043"/>
    </source>
</evidence>
<evidence type="ECO:0000256" key="2">
    <source>
        <dbReference type="PROSITE-ProRule" id="PRU00169"/>
    </source>
</evidence>
<dbReference type="Pfam" id="PF00196">
    <property type="entry name" value="GerE"/>
    <property type="match status" value="1"/>
</dbReference>
<evidence type="ECO:0000256" key="1">
    <source>
        <dbReference type="ARBA" id="ARBA00023125"/>
    </source>
</evidence>
<keyword evidence="2" id="KW-0597">Phosphoprotein</keyword>
<organism evidence="5 6">
    <name type="scientific">Sandaracinobacteroides saxicola</name>
    <dbReference type="NCBI Taxonomy" id="2759707"/>
    <lineage>
        <taxon>Bacteria</taxon>
        <taxon>Pseudomonadati</taxon>
        <taxon>Pseudomonadota</taxon>
        <taxon>Alphaproteobacteria</taxon>
        <taxon>Sphingomonadales</taxon>
        <taxon>Sphingosinicellaceae</taxon>
        <taxon>Sandaracinobacteroides</taxon>
    </lineage>
</organism>
<dbReference type="GO" id="GO:0006355">
    <property type="term" value="P:regulation of DNA-templated transcription"/>
    <property type="evidence" value="ECO:0007669"/>
    <property type="project" value="InterPro"/>
</dbReference>
<dbReference type="InterPro" id="IPR000792">
    <property type="entry name" value="Tscrpt_reg_LuxR_C"/>
</dbReference>